<dbReference type="EMBL" id="CP006577">
    <property type="protein sequence ID" value="AIG97707.1"/>
    <property type="molecule type" value="Genomic_DNA"/>
</dbReference>
<dbReference type="Proteomes" id="UP000028501">
    <property type="component" value="Chromosome"/>
</dbReference>
<dbReference type="GeneID" id="24794429"/>
<dbReference type="SUPFAM" id="SSF48371">
    <property type="entry name" value="ARM repeat"/>
    <property type="match status" value="1"/>
</dbReference>
<gene>
    <name evidence="1" type="ORF">AFULGI_00009150</name>
</gene>
<dbReference type="InterPro" id="IPR054701">
    <property type="entry name" value="DVU0298-like"/>
</dbReference>
<dbReference type="RefSeq" id="WP_048095329.1">
    <property type="nucleotide sequence ID" value="NZ_CP006577.1"/>
</dbReference>
<organism evidence="1 2">
    <name type="scientific">Archaeoglobus fulgidus DSM 8774</name>
    <dbReference type="NCBI Taxonomy" id="1344584"/>
    <lineage>
        <taxon>Archaea</taxon>
        <taxon>Methanobacteriati</taxon>
        <taxon>Methanobacteriota</taxon>
        <taxon>Archaeoglobi</taxon>
        <taxon>Archaeoglobales</taxon>
        <taxon>Archaeoglobaceae</taxon>
        <taxon>Archaeoglobus</taxon>
    </lineage>
</organism>
<evidence type="ECO:0000313" key="1">
    <source>
        <dbReference type="EMBL" id="AIG97707.1"/>
    </source>
</evidence>
<evidence type="ECO:0000313" key="2">
    <source>
        <dbReference type="Proteomes" id="UP000028501"/>
    </source>
</evidence>
<dbReference type="NCBIfam" id="NF045662">
    <property type="entry name" value="DVU0298_fam"/>
    <property type="match status" value="1"/>
</dbReference>
<dbReference type="KEGG" id="afg:AFULGI_00009150"/>
<dbReference type="InterPro" id="IPR016024">
    <property type="entry name" value="ARM-type_fold"/>
</dbReference>
<reference evidence="1 2" key="1">
    <citation type="submission" date="2013-07" db="EMBL/GenBank/DDBJ databases">
        <title>Genome of Archaeoglobus fulgidus.</title>
        <authorList>
            <person name="Fiebig A."/>
            <person name="Birkeland N.-K."/>
        </authorList>
    </citation>
    <scope>NUCLEOTIDE SEQUENCE [LARGE SCALE GENOMIC DNA]</scope>
    <source>
        <strain evidence="1 2">DSM 8774</strain>
    </source>
</reference>
<proteinExistence type="predicted"/>
<name>A0A075WDG2_ARCFL</name>
<evidence type="ECO:0008006" key="3">
    <source>
        <dbReference type="Google" id="ProtNLM"/>
    </source>
</evidence>
<accession>A0A075WDG2</accession>
<protein>
    <recommendedName>
        <fullName evidence="3">HEAT repeat protein</fullName>
    </recommendedName>
</protein>
<sequence length="183" mass="20926">MNLEELKPSKLITFLYHPDELLRFKAAEVLGRKVKGEEARNFILRLFWHLSDESGAYCIGAPLGIAEIGRNNPEVFEGFKNKYVSLLDDWEVERKYVAYGIGRTAEIVRDAYPNPVEKLREKIEEIGDASFIAYAIFALKVLGDDVSDLIARFRKSEEIVEFYDGSEMVRTKLSDLLVEVAED</sequence>
<dbReference type="HOGENOM" id="CLU_094508_0_0_2"/>
<dbReference type="AlphaFoldDB" id="A0A075WDG2"/>